<comment type="subcellular location">
    <subcellularLocation>
        <location evidence="1">Cell surface</location>
    </subcellularLocation>
</comment>
<evidence type="ECO:0000313" key="4">
    <source>
        <dbReference type="EMBL" id="ARU63259.1"/>
    </source>
</evidence>
<keyword evidence="3" id="KW-0812">Transmembrane</keyword>
<keyword evidence="5" id="KW-1185">Reference proteome</keyword>
<dbReference type="SUPFAM" id="SSF54523">
    <property type="entry name" value="Pili subunits"/>
    <property type="match status" value="1"/>
</dbReference>
<evidence type="ECO:0008006" key="6">
    <source>
        <dbReference type="Google" id="ProtNLM"/>
    </source>
</evidence>
<accession>A0A1Y0ITE3</accession>
<sequence length="155" mass="17261">MIGNGNRYRAQAGHTLLELLLVLSILGVMFALLIPSVNRLYQWFELDAASRAVTSDLRSAQVSAWVHGDEHEVKFTRFTPRYTLWEKGVFQKQKQLPNRVTYRLGYIENTVATLGFSPTRATGSGSIRLVNATGQQADIKISPVSGHIVYDGVQP</sequence>
<dbReference type="GO" id="GO:0030420">
    <property type="term" value="P:establishment of competence for transformation"/>
    <property type="evidence" value="ECO:0007669"/>
    <property type="project" value="UniProtKB-KW"/>
</dbReference>
<dbReference type="KEGG" id="tum:CBW65_21465"/>
<organism evidence="4 5">
    <name type="scientific">Tumebacillus avium</name>
    <dbReference type="NCBI Taxonomy" id="1903704"/>
    <lineage>
        <taxon>Bacteria</taxon>
        <taxon>Bacillati</taxon>
        <taxon>Bacillota</taxon>
        <taxon>Bacilli</taxon>
        <taxon>Bacillales</taxon>
        <taxon>Alicyclobacillaceae</taxon>
        <taxon>Tumebacillus</taxon>
    </lineage>
</organism>
<dbReference type="Gene3D" id="3.30.700.10">
    <property type="entry name" value="Glycoprotein, Type 4 Pilin"/>
    <property type="match status" value="1"/>
</dbReference>
<dbReference type="RefSeq" id="WP_087458603.1">
    <property type="nucleotide sequence ID" value="NZ_CP021434.1"/>
</dbReference>
<dbReference type="Pfam" id="PF07963">
    <property type="entry name" value="N_methyl"/>
    <property type="match status" value="1"/>
</dbReference>
<dbReference type="OrthoDB" id="2381787at2"/>
<keyword evidence="3" id="KW-1133">Transmembrane helix</keyword>
<dbReference type="EMBL" id="CP021434">
    <property type="protein sequence ID" value="ARU63259.1"/>
    <property type="molecule type" value="Genomic_DNA"/>
</dbReference>
<evidence type="ECO:0000256" key="3">
    <source>
        <dbReference type="SAM" id="Phobius"/>
    </source>
</evidence>
<evidence type="ECO:0000256" key="2">
    <source>
        <dbReference type="ARBA" id="ARBA00023287"/>
    </source>
</evidence>
<keyword evidence="2" id="KW-0178">Competence</keyword>
<dbReference type="Proteomes" id="UP000195437">
    <property type="component" value="Chromosome"/>
</dbReference>
<proteinExistence type="predicted"/>
<dbReference type="InterPro" id="IPR045584">
    <property type="entry name" value="Pilin-like"/>
</dbReference>
<dbReference type="NCBIfam" id="TIGR02532">
    <property type="entry name" value="IV_pilin_GFxxxE"/>
    <property type="match status" value="1"/>
</dbReference>
<protein>
    <recommendedName>
        <fullName evidence="6">General secretion pathway GspH domain-containing protein</fullName>
    </recommendedName>
</protein>
<dbReference type="GO" id="GO:0009986">
    <property type="term" value="C:cell surface"/>
    <property type="evidence" value="ECO:0007669"/>
    <property type="project" value="UniProtKB-SubCell"/>
</dbReference>
<dbReference type="InterPro" id="IPR012902">
    <property type="entry name" value="N_methyl_site"/>
</dbReference>
<evidence type="ECO:0000256" key="1">
    <source>
        <dbReference type="ARBA" id="ARBA00004241"/>
    </source>
</evidence>
<gene>
    <name evidence="4" type="ORF">CBW65_21465</name>
</gene>
<dbReference type="AlphaFoldDB" id="A0A1Y0ITE3"/>
<keyword evidence="3" id="KW-0472">Membrane</keyword>
<feature type="transmembrane region" description="Helical" evidence="3">
    <location>
        <begin position="12"/>
        <end position="34"/>
    </location>
</feature>
<reference evidence="5" key="1">
    <citation type="submission" date="2017-05" db="EMBL/GenBank/DDBJ databases">
        <authorList>
            <person name="Sung H."/>
        </authorList>
    </citation>
    <scope>NUCLEOTIDE SEQUENCE [LARGE SCALE GENOMIC DNA]</scope>
    <source>
        <strain evidence="5">AR23208</strain>
    </source>
</reference>
<name>A0A1Y0ITE3_9BACL</name>
<evidence type="ECO:0000313" key="5">
    <source>
        <dbReference type="Proteomes" id="UP000195437"/>
    </source>
</evidence>